<feature type="transmembrane region" description="Helical" evidence="1">
    <location>
        <begin position="505"/>
        <end position="525"/>
    </location>
</feature>
<keyword evidence="3" id="KW-1185">Reference proteome</keyword>
<sequence length="699" mass="76168">MWVTFFLVMAAAASFLYVPGFFILRALRLEPIAALCCAPLPTILFYVVLSAVYPTFGISASWVSLFLPSLAVAVVACAVSFKAAPDFSSDDFVDESCGTFFKGRLSVDWAILIVAIAVNLLIAGWVFVVSLDGPGSFSQAWDNVHHLGSVKAFLDSGVYSSFTTSSYAAVVDAAENPFVNDSAFYPSAWHCLVAMSAGATGAPVFVAVNAVNAVIAGIVFPVSFFVFIRALFPGKRGVLWCGSFMPLLFTAFPWGFLIWGPLYPNLLSYSLIFACMFVFLRLFKKGIARFYRVEFVLLALVGMATLAFAQPNALFTLGVLVAAFLVVSISGIVDRFKCFSKGRTDWKILIGALAVLAIFIIWSFVYKTPFVAGVVAFDWPAKTTLLGAVSSALLLSCVELPAQPVLAFVVLVGFFAVLANARYRWVAFSYAFAFVIYAIDMGVDGPLKHFLAGFWYTDQWRTAAMLALAAAPLAAYGSFALARGVASLLERIPVFSGNRAKLDSIVMGLAPFAIAIVVLMVPYVASDGGFRSAFDALKERMASQNCATAQDVFEKDEREFVEQAVELVGKDELIINDPGDGSVFAYPFDGANTYYRYLSGFSGDDDETRESYLIRTGIDRISYDPEVRDAVAEVGAEYMLVLDSGWVSTMEESTVYRHFWPHQGVGLKDWKGVTAVTDETPGFEIVLSEGDMRLYRIVA</sequence>
<proteinExistence type="predicted"/>
<feature type="transmembrane region" description="Helical" evidence="1">
    <location>
        <begin position="463"/>
        <end position="485"/>
    </location>
</feature>
<feature type="transmembrane region" description="Helical" evidence="1">
    <location>
        <begin position="31"/>
        <end position="53"/>
    </location>
</feature>
<dbReference type="Proteomes" id="UP000267368">
    <property type="component" value="Unassembled WGS sequence"/>
</dbReference>
<feature type="transmembrane region" description="Helical" evidence="1">
    <location>
        <begin position="204"/>
        <end position="227"/>
    </location>
</feature>
<organism evidence="2 3">
    <name type="scientific">Slackia faecicanis</name>
    <dbReference type="NCBI Taxonomy" id="255723"/>
    <lineage>
        <taxon>Bacteria</taxon>
        <taxon>Bacillati</taxon>
        <taxon>Actinomycetota</taxon>
        <taxon>Coriobacteriia</taxon>
        <taxon>Eggerthellales</taxon>
        <taxon>Eggerthellaceae</taxon>
        <taxon>Slackia</taxon>
    </lineage>
</organism>
<feature type="transmembrane region" description="Helical" evidence="1">
    <location>
        <begin position="266"/>
        <end position="283"/>
    </location>
</feature>
<dbReference type="EMBL" id="QICB01000001">
    <property type="protein sequence ID" value="RNL21419.1"/>
    <property type="molecule type" value="Genomic_DNA"/>
</dbReference>
<feature type="transmembrane region" description="Helical" evidence="1">
    <location>
        <begin position="239"/>
        <end position="260"/>
    </location>
</feature>
<reference evidence="3" key="1">
    <citation type="submission" date="2018-05" db="EMBL/GenBank/DDBJ databases">
        <title>Genome Sequencing of selected type strains of the family Eggerthellaceae.</title>
        <authorList>
            <person name="Danylec N."/>
            <person name="Stoll D.A."/>
            <person name="Doetsch A."/>
            <person name="Huch M."/>
        </authorList>
    </citation>
    <scope>NUCLEOTIDE SEQUENCE [LARGE SCALE GENOMIC DNA]</scope>
    <source>
        <strain evidence="3">DSM 17537</strain>
    </source>
</reference>
<feature type="transmembrane region" description="Helical" evidence="1">
    <location>
        <begin position="59"/>
        <end position="81"/>
    </location>
</feature>
<feature type="transmembrane region" description="Helical" evidence="1">
    <location>
        <begin position="385"/>
        <end position="418"/>
    </location>
</feature>
<feature type="transmembrane region" description="Helical" evidence="1">
    <location>
        <begin position="6"/>
        <end position="24"/>
    </location>
</feature>
<keyword evidence="1" id="KW-1133">Transmembrane helix</keyword>
<feature type="transmembrane region" description="Helical" evidence="1">
    <location>
        <begin position="290"/>
        <end position="309"/>
    </location>
</feature>
<feature type="transmembrane region" description="Helical" evidence="1">
    <location>
        <begin position="346"/>
        <end position="365"/>
    </location>
</feature>
<dbReference type="Pfam" id="PF20176">
    <property type="entry name" value="DUF6541"/>
    <property type="match status" value="1"/>
</dbReference>
<evidence type="ECO:0000313" key="2">
    <source>
        <dbReference type="EMBL" id="RNL21419.1"/>
    </source>
</evidence>
<dbReference type="AlphaFoldDB" id="A0A3N0AH31"/>
<name>A0A3N0AH31_9ACTN</name>
<gene>
    <name evidence="2" type="ORF">DMP07_00795</name>
</gene>
<comment type="caution">
    <text evidence="2">The sequence shown here is derived from an EMBL/GenBank/DDBJ whole genome shotgun (WGS) entry which is preliminary data.</text>
</comment>
<dbReference type="OrthoDB" id="3169698at2"/>
<feature type="transmembrane region" description="Helical" evidence="1">
    <location>
        <begin position="315"/>
        <end position="334"/>
    </location>
</feature>
<dbReference type="InterPro" id="IPR046671">
    <property type="entry name" value="DUF6541"/>
</dbReference>
<feature type="transmembrane region" description="Helical" evidence="1">
    <location>
        <begin position="109"/>
        <end position="128"/>
    </location>
</feature>
<accession>A0A3N0AH31</accession>
<dbReference type="RefSeq" id="WP_123197261.1">
    <property type="nucleotide sequence ID" value="NZ_QICB01000001.1"/>
</dbReference>
<keyword evidence="1" id="KW-0812">Transmembrane</keyword>
<feature type="transmembrane region" description="Helical" evidence="1">
    <location>
        <begin position="425"/>
        <end position="443"/>
    </location>
</feature>
<protein>
    <submittedName>
        <fullName evidence="2">Uncharacterized protein</fullName>
    </submittedName>
</protein>
<keyword evidence="1" id="KW-0472">Membrane</keyword>
<evidence type="ECO:0000313" key="3">
    <source>
        <dbReference type="Proteomes" id="UP000267368"/>
    </source>
</evidence>
<evidence type="ECO:0000256" key="1">
    <source>
        <dbReference type="SAM" id="Phobius"/>
    </source>
</evidence>